<name>A0A9P6LPQ8_9PEZI</name>
<dbReference type="Gene3D" id="2.40.160.20">
    <property type="match status" value="1"/>
</dbReference>
<dbReference type="EMBL" id="JAATWM020000002">
    <property type="protein sequence ID" value="KAF9881413.1"/>
    <property type="molecule type" value="Genomic_DNA"/>
</dbReference>
<comment type="caution">
    <text evidence="2">The sequence shown here is derived from an EMBL/GenBank/DDBJ whole genome shotgun (WGS) entry which is preliminary data.</text>
</comment>
<dbReference type="RefSeq" id="XP_038750874.1">
    <property type="nucleotide sequence ID" value="XM_038883279.1"/>
</dbReference>
<dbReference type="PANTHER" id="PTHR37315:SF1">
    <property type="entry name" value="UPF0311 PROTEIN BLR7842"/>
    <property type="match status" value="1"/>
</dbReference>
<gene>
    <name evidence="2" type="ORF">CkaCkLH20_00559</name>
</gene>
<protein>
    <submittedName>
        <fullName evidence="2">Uncharacterized protein</fullName>
    </submittedName>
</protein>
<feature type="signal peptide" evidence="1">
    <location>
        <begin position="1"/>
        <end position="24"/>
    </location>
</feature>
<dbReference type="GeneID" id="62156353"/>
<sequence>MLPTNILSAASVGLLSTLATCASATPTHKDGGPIPPDSQLLFSLKMNLGASVNFGLGPRGTRFGDPILGGSFEGPKLNGVILPVGGDWGLLDARGGFQALTVFQFQTADGANIFVRGTGPTPNGKGLHYLSLETGAENYYWVNDIMVVGATSVDREKGLVTIDAWQMIPPAS</sequence>
<reference evidence="2" key="1">
    <citation type="submission" date="2020-03" db="EMBL/GenBank/DDBJ databases">
        <authorList>
            <person name="He L."/>
        </authorList>
    </citation>
    <scope>NUCLEOTIDE SEQUENCE</scope>
    <source>
        <strain evidence="2">CkLH20</strain>
    </source>
</reference>
<dbReference type="InterPro" id="IPR020915">
    <property type="entry name" value="UPF0311"/>
</dbReference>
<evidence type="ECO:0000256" key="1">
    <source>
        <dbReference type="SAM" id="SignalP"/>
    </source>
</evidence>
<keyword evidence="3" id="KW-1185">Reference proteome</keyword>
<reference evidence="2" key="2">
    <citation type="submission" date="2020-11" db="EMBL/GenBank/DDBJ databases">
        <title>Whole genome sequencing of Colletotrichum sp.</title>
        <authorList>
            <person name="Li H."/>
        </authorList>
    </citation>
    <scope>NUCLEOTIDE SEQUENCE</scope>
    <source>
        <strain evidence="2">CkLH20</strain>
    </source>
</reference>
<organism evidence="2 3">
    <name type="scientific">Colletotrichum karsti</name>
    <dbReference type="NCBI Taxonomy" id="1095194"/>
    <lineage>
        <taxon>Eukaryota</taxon>
        <taxon>Fungi</taxon>
        <taxon>Dikarya</taxon>
        <taxon>Ascomycota</taxon>
        <taxon>Pezizomycotina</taxon>
        <taxon>Sordariomycetes</taxon>
        <taxon>Hypocreomycetidae</taxon>
        <taxon>Glomerellales</taxon>
        <taxon>Glomerellaceae</taxon>
        <taxon>Colletotrichum</taxon>
        <taxon>Colletotrichum boninense species complex</taxon>
    </lineage>
</organism>
<dbReference type="Proteomes" id="UP000781932">
    <property type="component" value="Unassembled WGS sequence"/>
</dbReference>
<dbReference type="PANTHER" id="PTHR37315">
    <property type="entry name" value="UPF0311 PROTEIN BLR7842"/>
    <property type="match status" value="1"/>
</dbReference>
<dbReference type="Pfam" id="PF11578">
    <property type="entry name" value="DUF3237"/>
    <property type="match status" value="1"/>
</dbReference>
<accession>A0A9P6LPQ8</accession>
<dbReference type="OrthoDB" id="2544694at2759"/>
<proteinExistence type="predicted"/>
<evidence type="ECO:0000313" key="2">
    <source>
        <dbReference type="EMBL" id="KAF9881413.1"/>
    </source>
</evidence>
<keyword evidence="1" id="KW-0732">Signal</keyword>
<evidence type="ECO:0000313" key="3">
    <source>
        <dbReference type="Proteomes" id="UP000781932"/>
    </source>
</evidence>
<feature type="chain" id="PRO_5040508396" evidence="1">
    <location>
        <begin position="25"/>
        <end position="172"/>
    </location>
</feature>
<dbReference type="AlphaFoldDB" id="A0A9P6LPQ8"/>